<evidence type="ECO:0000313" key="3">
    <source>
        <dbReference type="Proteomes" id="UP000375470"/>
    </source>
</evidence>
<accession>A0A5Q2WJ14</accession>
<proteinExistence type="predicted"/>
<name>A0A5Q2WJ14_9CAUD</name>
<protein>
    <submittedName>
        <fullName evidence="2">Uncharacterized protein</fullName>
    </submittedName>
</protein>
<evidence type="ECO:0000313" key="1">
    <source>
        <dbReference type="EMBL" id="QGH76327.1"/>
    </source>
</evidence>
<dbReference type="EMBL" id="MN444876">
    <property type="protein sequence ID" value="QGH76525.1"/>
    <property type="molecule type" value="Genomic_DNA"/>
</dbReference>
<keyword evidence="3" id="KW-1185">Reference proteome</keyword>
<dbReference type="Proteomes" id="UP000375470">
    <property type="component" value="Segment"/>
</dbReference>
<dbReference type="KEGG" id="vg:65122967"/>
<organism evidence="2 3">
    <name type="scientific">Streptomyces phage Daubenski</name>
    <dbReference type="NCBI Taxonomy" id="2653725"/>
    <lineage>
        <taxon>Viruses</taxon>
        <taxon>Duplodnaviria</taxon>
        <taxon>Heunggongvirae</taxon>
        <taxon>Uroviricota</taxon>
        <taxon>Caudoviricetes</taxon>
        <taxon>Stanwilliamsviridae</taxon>
        <taxon>Boydwoodruffvirinae</taxon>
        <taxon>Samistivirus</taxon>
        <taxon>Samistivirus daubenski</taxon>
    </lineage>
</organism>
<gene>
    <name evidence="2" type="primary">253</name>
    <name evidence="1" type="synonym">15</name>
    <name evidence="1" type="ORF">SEA_DAUBENSKI_16</name>
    <name evidence="2" type="ORF">SEA_DAUBENSKI_260</name>
</gene>
<dbReference type="RefSeq" id="YP_010104984.1">
    <property type="nucleotide sequence ID" value="NC_055822.1"/>
</dbReference>
<evidence type="ECO:0000313" key="2">
    <source>
        <dbReference type="EMBL" id="QGH76525.1"/>
    </source>
</evidence>
<dbReference type="GeneID" id="65122967"/>
<dbReference type="EMBL" id="MN444876">
    <property type="protein sequence ID" value="QGH76327.1"/>
    <property type="molecule type" value="Genomic_DNA"/>
</dbReference>
<reference evidence="2 3" key="1">
    <citation type="submission" date="2019-09" db="EMBL/GenBank/DDBJ databases">
        <authorList>
            <person name="Cummings J.R."/>
            <person name="Eaglin Z.M."/>
            <person name="Kluemper A.J."/>
            <person name="Powell E.A."/>
            <person name="Stamm J."/>
            <person name="Thompson S.A."/>
            <person name="Tolsma S."/>
            <person name="Caruso S.M."/>
            <person name="Garlena R.A."/>
            <person name="Russell D.A."/>
            <person name="Pope W.H."/>
            <person name="Jacobs-Se D."/>
            <person name="Hatfull G.F."/>
        </authorList>
    </citation>
    <scope>NUCLEOTIDE SEQUENCE [LARGE SCALE GENOMIC DNA]</scope>
</reference>
<sequence length="114" mass="12437">MGCNGSWTLIDSSYTEGEEPEMTVTKTDVLNAIQRYQRNWEGMGFALELNYQEGTPSAGIAHRLFVDGGSAAPGTGDRGYIGFSKAEAYETLNAISRTLEDLSHLQKVKAEQEG</sequence>